<dbReference type="PANTHER" id="PTHR47549">
    <property type="entry name" value="GOLGI APPARATUS MEMBRANE PROTEIN TVP38-RELATED"/>
    <property type="match status" value="1"/>
</dbReference>
<reference evidence="12" key="1">
    <citation type="journal article" date="2022" name="New Phytol.">
        <title>Evolutionary transition to the ectomycorrhizal habit in the genomes of a hyperdiverse lineage of mushroom-forming fungi.</title>
        <authorList>
            <person name="Looney B."/>
            <person name="Miyauchi S."/>
            <person name="Morin E."/>
            <person name="Drula E."/>
            <person name="Courty P.E."/>
            <person name="Kohler A."/>
            <person name="Kuo A."/>
            <person name="LaButti K."/>
            <person name="Pangilinan J."/>
            <person name="Lipzen A."/>
            <person name="Riley R."/>
            <person name="Andreopoulos W."/>
            <person name="He G."/>
            <person name="Johnson J."/>
            <person name="Nolan M."/>
            <person name="Tritt A."/>
            <person name="Barry K.W."/>
            <person name="Grigoriev I.V."/>
            <person name="Nagy L.G."/>
            <person name="Hibbett D."/>
            <person name="Henrissat B."/>
            <person name="Matheny P.B."/>
            <person name="Labbe J."/>
            <person name="Martin F.M."/>
        </authorList>
    </citation>
    <scope>NUCLEOTIDE SEQUENCE</scope>
    <source>
        <strain evidence="12">BPL690</strain>
    </source>
</reference>
<comment type="similarity">
    <text evidence="3">Belongs to the TVP38/TMEM64 family.</text>
</comment>
<feature type="transmembrane region" description="Helical" evidence="10">
    <location>
        <begin position="77"/>
        <end position="95"/>
    </location>
</feature>
<evidence type="ECO:0000256" key="1">
    <source>
        <dbReference type="ARBA" id="ARBA00002978"/>
    </source>
</evidence>
<dbReference type="Proteomes" id="UP001203297">
    <property type="component" value="Unassembled WGS sequence"/>
</dbReference>
<evidence type="ECO:0000256" key="6">
    <source>
        <dbReference type="ARBA" id="ARBA00022692"/>
    </source>
</evidence>
<dbReference type="GO" id="GO:0000022">
    <property type="term" value="P:mitotic spindle elongation"/>
    <property type="evidence" value="ECO:0007669"/>
    <property type="project" value="TreeGrafter"/>
</dbReference>
<keyword evidence="7 10" id="KW-1133">Transmembrane helix</keyword>
<feature type="transmembrane region" description="Helical" evidence="10">
    <location>
        <begin position="171"/>
        <end position="192"/>
    </location>
</feature>
<keyword evidence="8" id="KW-0333">Golgi apparatus</keyword>
<keyword evidence="13" id="KW-1185">Reference proteome</keyword>
<protein>
    <recommendedName>
        <fullName evidence="4">Golgi apparatus membrane protein TVP38</fullName>
    </recommendedName>
    <alternativeName>
        <fullName evidence="5">Golgi apparatus membrane protein tvp38</fullName>
    </alternativeName>
</protein>
<feature type="transmembrane region" description="Helical" evidence="10">
    <location>
        <begin position="37"/>
        <end position="56"/>
    </location>
</feature>
<proteinExistence type="inferred from homology"/>
<feature type="transmembrane region" description="Helical" evidence="10">
    <location>
        <begin position="213"/>
        <end position="237"/>
    </location>
</feature>
<evidence type="ECO:0000256" key="3">
    <source>
        <dbReference type="ARBA" id="ARBA00008640"/>
    </source>
</evidence>
<gene>
    <name evidence="12" type="ORF">B0F90DRAFT_1814107</name>
</gene>
<sequence length="268" mass="29765">MTGECTSQDELAFSPFLKHHLSSSVRRFRKLPCSGKLLIFAVILFYCALIALIIIIKPARLAQIFYDLGQGIRVHPLGWLLLATFIQIMSFPPMIGHTTMLNFLLGHSICPPAFPFGQGLRSWSAKNETWQALEAVIDAKGLPLIVLIRISPFPPWVYSNSLFASIQSVSVWQFIAATMCSFPRYLLYVFIGSRMASLSDGQQREKMDTQTKVVNGILIVAGILSGVAAGWILYALMKRQLKSISLASEVIEEVTKMSLTAELLIVVD</sequence>
<keyword evidence="9 10" id="KW-0472">Membrane</keyword>
<dbReference type="GO" id="GO:0016192">
    <property type="term" value="P:vesicle-mediated transport"/>
    <property type="evidence" value="ECO:0007669"/>
    <property type="project" value="TreeGrafter"/>
</dbReference>
<comment type="function">
    <text evidence="1">Golgi membrane protein involved in vesicular trafficking and spindle migration.</text>
</comment>
<dbReference type="Pfam" id="PF09335">
    <property type="entry name" value="VTT_dom"/>
    <property type="match status" value="1"/>
</dbReference>
<evidence type="ECO:0000256" key="8">
    <source>
        <dbReference type="ARBA" id="ARBA00023034"/>
    </source>
</evidence>
<evidence type="ECO:0000259" key="11">
    <source>
        <dbReference type="Pfam" id="PF09335"/>
    </source>
</evidence>
<name>A0AAD4MCY5_9AGAM</name>
<evidence type="ECO:0000313" key="12">
    <source>
        <dbReference type="EMBL" id="KAI0307343.1"/>
    </source>
</evidence>
<accession>A0AAD4MCY5</accession>
<organism evidence="12 13">
    <name type="scientific">Multifurca ochricompacta</name>
    <dbReference type="NCBI Taxonomy" id="376703"/>
    <lineage>
        <taxon>Eukaryota</taxon>
        <taxon>Fungi</taxon>
        <taxon>Dikarya</taxon>
        <taxon>Basidiomycota</taxon>
        <taxon>Agaricomycotina</taxon>
        <taxon>Agaricomycetes</taxon>
        <taxon>Russulales</taxon>
        <taxon>Russulaceae</taxon>
        <taxon>Multifurca</taxon>
    </lineage>
</organism>
<dbReference type="InterPro" id="IPR032816">
    <property type="entry name" value="VTT_dom"/>
</dbReference>
<dbReference type="InterPro" id="IPR051076">
    <property type="entry name" value="Golgi_membrane_TVP38/TMEM64"/>
</dbReference>
<keyword evidence="6 10" id="KW-0812">Transmembrane</keyword>
<comment type="caution">
    <text evidence="12">The sequence shown here is derived from an EMBL/GenBank/DDBJ whole genome shotgun (WGS) entry which is preliminary data.</text>
</comment>
<evidence type="ECO:0000256" key="5">
    <source>
        <dbReference type="ARBA" id="ARBA00020673"/>
    </source>
</evidence>
<comment type="subcellular location">
    <subcellularLocation>
        <location evidence="2">Golgi apparatus membrane</location>
        <topology evidence="2">Multi-pass membrane protein</topology>
    </subcellularLocation>
</comment>
<evidence type="ECO:0000256" key="9">
    <source>
        <dbReference type="ARBA" id="ARBA00023136"/>
    </source>
</evidence>
<evidence type="ECO:0000256" key="10">
    <source>
        <dbReference type="SAM" id="Phobius"/>
    </source>
</evidence>
<evidence type="ECO:0000313" key="13">
    <source>
        <dbReference type="Proteomes" id="UP001203297"/>
    </source>
</evidence>
<dbReference type="GO" id="GO:0000139">
    <property type="term" value="C:Golgi membrane"/>
    <property type="evidence" value="ECO:0007669"/>
    <property type="project" value="UniProtKB-SubCell"/>
</dbReference>
<dbReference type="PANTHER" id="PTHR47549:SF1">
    <property type="entry name" value="GOLGI APPARATUS MEMBRANE PROTEIN TVP38"/>
    <property type="match status" value="1"/>
</dbReference>
<evidence type="ECO:0000256" key="2">
    <source>
        <dbReference type="ARBA" id="ARBA00004653"/>
    </source>
</evidence>
<evidence type="ECO:0000256" key="4">
    <source>
        <dbReference type="ARBA" id="ARBA00013533"/>
    </source>
</evidence>
<dbReference type="EMBL" id="WTXG01000002">
    <property type="protein sequence ID" value="KAI0307343.1"/>
    <property type="molecule type" value="Genomic_DNA"/>
</dbReference>
<evidence type="ECO:0000256" key="7">
    <source>
        <dbReference type="ARBA" id="ARBA00022989"/>
    </source>
</evidence>
<dbReference type="AlphaFoldDB" id="A0AAD4MCY5"/>
<feature type="domain" description="VTT" evidence="11">
    <location>
        <begin position="101"/>
        <end position="193"/>
    </location>
</feature>